<accession>A0A9W6SI34</accession>
<protein>
    <submittedName>
        <fullName evidence="1">Uncharacterized protein</fullName>
    </submittedName>
</protein>
<proteinExistence type="predicted"/>
<dbReference type="Proteomes" id="UP001165079">
    <property type="component" value="Unassembled WGS sequence"/>
</dbReference>
<reference evidence="1" key="1">
    <citation type="submission" date="2023-03" db="EMBL/GenBank/DDBJ databases">
        <title>Actinorhabdospora filicis NBRC 111898.</title>
        <authorList>
            <person name="Ichikawa N."/>
            <person name="Sato H."/>
            <person name="Tonouchi N."/>
        </authorList>
    </citation>
    <scope>NUCLEOTIDE SEQUENCE</scope>
    <source>
        <strain evidence="1">NBRC 111898</strain>
    </source>
</reference>
<organism evidence="1 2">
    <name type="scientific">Actinorhabdospora filicis</name>
    <dbReference type="NCBI Taxonomy" id="1785913"/>
    <lineage>
        <taxon>Bacteria</taxon>
        <taxon>Bacillati</taxon>
        <taxon>Actinomycetota</taxon>
        <taxon>Actinomycetes</taxon>
        <taxon>Micromonosporales</taxon>
        <taxon>Micromonosporaceae</taxon>
        <taxon>Actinorhabdospora</taxon>
    </lineage>
</organism>
<dbReference type="EMBL" id="BSTX01000001">
    <property type="protein sequence ID" value="GLZ77519.1"/>
    <property type="molecule type" value="Genomic_DNA"/>
</dbReference>
<evidence type="ECO:0000313" key="2">
    <source>
        <dbReference type="Proteomes" id="UP001165079"/>
    </source>
</evidence>
<sequence length="64" mass="6857">MGLSPRASELLKEMGRHGPLVSFSPIICRSSCPEHWPCAAYKTAQTEFDAIVIPPVAEPGSTST</sequence>
<dbReference type="AlphaFoldDB" id="A0A9W6SI34"/>
<evidence type="ECO:0000313" key="1">
    <source>
        <dbReference type="EMBL" id="GLZ77519.1"/>
    </source>
</evidence>
<comment type="caution">
    <text evidence="1">The sequence shown here is derived from an EMBL/GenBank/DDBJ whole genome shotgun (WGS) entry which is preliminary data.</text>
</comment>
<gene>
    <name evidence="1" type="ORF">Afil01_23260</name>
</gene>
<dbReference type="RefSeq" id="WP_285662620.1">
    <property type="nucleotide sequence ID" value="NZ_BSTX01000001.1"/>
</dbReference>
<keyword evidence="2" id="KW-1185">Reference proteome</keyword>
<name>A0A9W6SI34_9ACTN</name>